<dbReference type="InterPro" id="IPR032675">
    <property type="entry name" value="LRR_dom_sf"/>
</dbReference>
<reference evidence="2" key="3">
    <citation type="submission" date="2020-06" db="EMBL/GenBank/DDBJ databases">
        <title>Helianthus annuus Genome sequencing and assembly Release 2.</title>
        <authorList>
            <person name="Gouzy J."/>
            <person name="Langlade N."/>
            <person name="Munos S."/>
        </authorList>
    </citation>
    <scope>NUCLEOTIDE SEQUENCE</scope>
    <source>
        <tissue evidence="2">Leaves</tissue>
    </source>
</reference>
<organism evidence="3 4">
    <name type="scientific">Helianthus annuus</name>
    <name type="common">Common sunflower</name>
    <dbReference type="NCBI Taxonomy" id="4232"/>
    <lineage>
        <taxon>Eukaryota</taxon>
        <taxon>Viridiplantae</taxon>
        <taxon>Streptophyta</taxon>
        <taxon>Embryophyta</taxon>
        <taxon>Tracheophyta</taxon>
        <taxon>Spermatophyta</taxon>
        <taxon>Magnoliopsida</taxon>
        <taxon>eudicotyledons</taxon>
        <taxon>Gunneridae</taxon>
        <taxon>Pentapetalae</taxon>
        <taxon>asterids</taxon>
        <taxon>campanulids</taxon>
        <taxon>Asterales</taxon>
        <taxon>Asteraceae</taxon>
        <taxon>Asteroideae</taxon>
        <taxon>Heliantheae alliance</taxon>
        <taxon>Heliantheae</taxon>
        <taxon>Helianthus</taxon>
    </lineage>
</organism>
<evidence type="ECO:0000313" key="4">
    <source>
        <dbReference type="Proteomes" id="UP000215914"/>
    </source>
</evidence>
<dbReference type="InParanoid" id="A0A251VNT1"/>
<reference evidence="2 4" key="1">
    <citation type="journal article" date="2017" name="Nature">
        <title>The sunflower genome provides insights into oil metabolism, flowering and Asterid evolution.</title>
        <authorList>
            <person name="Badouin H."/>
            <person name="Gouzy J."/>
            <person name="Grassa C.J."/>
            <person name="Murat F."/>
            <person name="Staton S.E."/>
            <person name="Cottret L."/>
            <person name="Lelandais-Briere C."/>
            <person name="Owens G.L."/>
            <person name="Carrere S."/>
            <person name="Mayjonade B."/>
            <person name="Legrand L."/>
            <person name="Gill N."/>
            <person name="Kane N.C."/>
            <person name="Bowers J.E."/>
            <person name="Hubner S."/>
            <person name="Bellec A."/>
            <person name="Berard A."/>
            <person name="Berges H."/>
            <person name="Blanchet N."/>
            <person name="Boniface M.C."/>
            <person name="Brunel D."/>
            <person name="Catrice O."/>
            <person name="Chaidir N."/>
            <person name="Claudel C."/>
            <person name="Donnadieu C."/>
            <person name="Faraut T."/>
            <person name="Fievet G."/>
            <person name="Helmstetter N."/>
            <person name="King M."/>
            <person name="Knapp S.J."/>
            <person name="Lai Z."/>
            <person name="Le Paslier M.C."/>
            <person name="Lippi Y."/>
            <person name="Lorenzon L."/>
            <person name="Mandel J.R."/>
            <person name="Marage G."/>
            <person name="Marchand G."/>
            <person name="Marquand E."/>
            <person name="Bret-Mestries E."/>
            <person name="Morien E."/>
            <person name="Nambeesan S."/>
            <person name="Nguyen T."/>
            <person name="Pegot-Espagnet P."/>
            <person name="Pouilly N."/>
            <person name="Raftis F."/>
            <person name="Sallet E."/>
            <person name="Schiex T."/>
            <person name="Thomas J."/>
            <person name="Vandecasteele C."/>
            <person name="Vares D."/>
            <person name="Vear F."/>
            <person name="Vautrin S."/>
            <person name="Crespi M."/>
            <person name="Mangin B."/>
            <person name="Burke J.M."/>
            <person name="Salse J."/>
            <person name="Munos S."/>
            <person name="Vincourt P."/>
            <person name="Rieseberg L.H."/>
            <person name="Langlade N.B."/>
        </authorList>
    </citation>
    <scope>NUCLEOTIDE SEQUENCE [LARGE SCALE GENOMIC DNA]</scope>
    <source>
        <strain evidence="4">cv. SF193</strain>
        <tissue evidence="2">Leaves</tissue>
    </source>
</reference>
<dbReference type="PANTHER" id="PTHR36766:SF15">
    <property type="entry name" value="POWDERY MILDEW RESISTANCE PROTEIN, RPW8"/>
    <property type="match status" value="1"/>
</dbReference>
<dbReference type="EMBL" id="CM007890">
    <property type="protein sequence ID" value="OTG36702.1"/>
    <property type="molecule type" value="Genomic_DNA"/>
</dbReference>
<evidence type="ECO:0000256" key="1">
    <source>
        <dbReference type="ARBA" id="ARBA00022821"/>
    </source>
</evidence>
<dbReference type="InterPro" id="IPR001611">
    <property type="entry name" value="Leu-rich_rpt"/>
</dbReference>
<protein>
    <submittedName>
        <fullName evidence="2">Leucine-rich repeat domain superfamily</fullName>
    </submittedName>
    <submittedName>
        <fullName evidence="3">Putative leucine-rich repeat domain, L domain-like protein</fullName>
    </submittedName>
</protein>
<keyword evidence="1" id="KW-0611">Plant defense</keyword>
<dbReference type="Pfam" id="PF13855">
    <property type="entry name" value="LRR_8"/>
    <property type="match status" value="1"/>
</dbReference>
<dbReference type="Proteomes" id="UP000215914">
    <property type="component" value="Chromosome 1"/>
</dbReference>
<keyword evidence="4" id="KW-1185">Reference proteome</keyword>
<dbReference type="Gene3D" id="3.80.10.10">
    <property type="entry name" value="Ribonuclease Inhibitor"/>
    <property type="match status" value="1"/>
</dbReference>
<dbReference type="PANTHER" id="PTHR36766">
    <property type="entry name" value="PLANT BROAD-SPECTRUM MILDEW RESISTANCE PROTEIN RPW8"/>
    <property type="match status" value="1"/>
</dbReference>
<reference evidence="3" key="2">
    <citation type="submission" date="2017-02" db="EMBL/GenBank/DDBJ databases">
        <title>Sunflower complete genome.</title>
        <authorList>
            <person name="Langlade N."/>
            <person name="Munos S."/>
        </authorList>
    </citation>
    <scope>NUCLEOTIDE SEQUENCE [LARGE SCALE GENOMIC DNA]</scope>
    <source>
        <tissue evidence="3">Leaves</tissue>
    </source>
</reference>
<sequence>MSKMHPLPQFVQHMKKLKVLIITNYGYYFSEIQNFPEPQYLSGLTRIRLDHVSISSISTTILKLENLQKLSLIMCKIGKSFNQGISNKLTSLLEIDIESCDDLTTFPAMLCNLVGLQKLSITNCHELTSLSEEFGNLSSLEVLRLASCSKLQILPESMRNLKKLRMIDLSHCLNLRNLPLHIGSLQSIDVRGCTELHELPKFDKVKVVCDEEVSHRWSDLKNVKVEVVEEDALDTLYKIMPKGHNK</sequence>
<evidence type="ECO:0000313" key="2">
    <source>
        <dbReference type="EMBL" id="KAF5821564.1"/>
    </source>
</evidence>
<evidence type="ECO:0000313" key="3">
    <source>
        <dbReference type="EMBL" id="OTG36702.1"/>
    </source>
</evidence>
<proteinExistence type="predicted"/>
<dbReference type="GO" id="GO:0006952">
    <property type="term" value="P:defense response"/>
    <property type="evidence" value="ECO:0007669"/>
    <property type="project" value="UniProtKB-KW"/>
</dbReference>
<dbReference type="Gramene" id="mRNA:HanXRQr2_Chr01g0015491">
    <property type="protein sequence ID" value="CDS:HanXRQr2_Chr01g0015491.1"/>
    <property type="gene ID" value="HanXRQr2_Chr01g0015491"/>
</dbReference>
<dbReference type="SUPFAM" id="SSF52058">
    <property type="entry name" value="L domain-like"/>
    <property type="match status" value="1"/>
</dbReference>
<gene>
    <name evidence="3" type="ORF">HannXRQ_Chr01g0010471</name>
    <name evidence="2" type="ORF">HanXRQr2_Chr01g0015491</name>
</gene>
<dbReference type="EMBL" id="MNCJ02000316">
    <property type="protein sequence ID" value="KAF5821564.1"/>
    <property type="molecule type" value="Genomic_DNA"/>
</dbReference>
<dbReference type="OMA" id="EIDINCC"/>
<name>A0A251VNT1_HELAN</name>
<accession>A0A251VNT1</accession>
<dbReference type="AlphaFoldDB" id="A0A251VNT1"/>